<sequence length="102" mass="12131">MYDLTLAHPFPFSERRFFISNSGIKKTISMKYSNFVYSAQGKNVTTSSTYRQNVTFFKFRFLLPNQKQRTKKPPVILFCSKNKQSDFFFFRIIKFSKINNSL</sequence>
<evidence type="ECO:0000313" key="1">
    <source>
        <dbReference type="EMBL" id="RHZ78686.1"/>
    </source>
</evidence>
<name>A0A397IY45_9GLOM</name>
<organism evidence="1 2">
    <name type="scientific">Diversispora epigaea</name>
    <dbReference type="NCBI Taxonomy" id="1348612"/>
    <lineage>
        <taxon>Eukaryota</taxon>
        <taxon>Fungi</taxon>
        <taxon>Fungi incertae sedis</taxon>
        <taxon>Mucoromycota</taxon>
        <taxon>Glomeromycotina</taxon>
        <taxon>Glomeromycetes</taxon>
        <taxon>Diversisporales</taxon>
        <taxon>Diversisporaceae</taxon>
        <taxon>Diversispora</taxon>
    </lineage>
</organism>
<proteinExistence type="predicted"/>
<dbReference type="EMBL" id="PQFF01000149">
    <property type="protein sequence ID" value="RHZ78686.1"/>
    <property type="molecule type" value="Genomic_DNA"/>
</dbReference>
<dbReference type="Proteomes" id="UP000266861">
    <property type="component" value="Unassembled WGS sequence"/>
</dbReference>
<keyword evidence="2" id="KW-1185">Reference proteome</keyword>
<gene>
    <name evidence="1" type="ORF">Glove_158g60</name>
</gene>
<reference evidence="1 2" key="1">
    <citation type="submission" date="2018-08" db="EMBL/GenBank/DDBJ databases">
        <title>Genome and evolution of the arbuscular mycorrhizal fungus Diversispora epigaea (formerly Glomus versiforme) and its bacterial endosymbionts.</title>
        <authorList>
            <person name="Sun X."/>
            <person name="Fei Z."/>
            <person name="Harrison M."/>
        </authorList>
    </citation>
    <scope>NUCLEOTIDE SEQUENCE [LARGE SCALE GENOMIC DNA]</scope>
    <source>
        <strain evidence="1 2">IT104</strain>
    </source>
</reference>
<dbReference type="AlphaFoldDB" id="A0A397IY45"/>
<protein>
    <submittedName>
        <fullName evidence="1">Uncharacterized protein</fullName>
    </submittedName>
</protein>
<accession>A0A397IY45</accession>
<comment type="caution">
    <text evidence="1">The sequence shown here is derived from an EMBL/GenBank/DDBJ whole genome shotgun (WGS) entry which is preliminary data.</text>
</comment>
<evidence type="ECO:0000313" key="2">
    <source>
        <dbReference type="Proteomes" id="UP000266861"/>
    </source>
</evidence>